<evidence type="ECO:0000313" key="1">
    <source>
        <dbReference type="EMBL" id="RRT52790.1"/>
    </source>
</evidence>
<gene>
    <name evidence="1" type="ORF">B296_00025090</name>
</gene>
<dbReference type="EMBL" id="AMZH03011489">
    <property type="protein sequence ID" value="RRT52790.1"/>
    <property type="molecule type" value="Genomic_DNA"/>
</dbReference>
<dbReference type="Proteomes" id="UP000287651">
    <property type="component" value="Unassembled WGS sequence"/>
</dbReference>
<evidence type="ECO:0000313" key="2">
    <source>
        <dbReference type="Proteomes" id="UP000287651"/>
    </source>
</evidence>
<dbReference type="AlphaFoldDB" id="A0A426YM51"/>
<name>A0A426YM51_ENSVE</name>
<accession>A0A426YM51</accession>
<proteinExistence type="predicted"/>
<comment type="caution">
    <text evidence="1">The sequence shown here is derived from an EMBL/GenBank/DDBJ whole genome shotgun (WGS) entry which is preliminary data.</text>
</comment>
<sequence>MLLSPFFPSATASIATCTTLPASIAVISRCHLCPSVATSPTSQCSAAITISSPLSQPHDPAAAVLSPLFRHRPHRCCLSLQPPCFCLYYHPLPQSHDPFRRIATPLEASLAAHNSVATASDRHIPLKGCRLRCLVYHSAAFNSSSNSHTLLYRNRRLYPVALYLSFSLLLPSSRTAATTASFSLLATITIAQPCPRQPWITAASAAPHANVAAF</sequence>
<organism evidence="1 2">
    <name type="scientific">Ensete ventricosum</name>
    <name type="common">Abyssinian banana</name>
    <name type="synonym">Musa ensete</name>
    <dbReference type="NCBI Taxonomy" id="4639"/>
    <lineage>
        <taxon>Eukaryota</taxon>
        <taxon>Viridiplantae</taxon>
        <taxon>Streptophyta</taxon>
        <taxon>Embryophyta</taxon>
        <taxon>Tracheophyta</taxon>
        <taxon>Spermatophyta</taxon>
        <taxon>Magnoliopsida</taxon>
        <taxon>Liliopsida</taxon>
        <taxon>Zingiberales</taxon>
        <taxon>Musaceae</taxon>
        <taxon>Ensete</taxon>
    </lineage>
</organism>
<protein>
    <submittedName>
        <fullName evidence="1">Uncharacterized protein</fullName>
    </submittedName>
</protein>
<reference evidence="1 2" key="1">
    <citation type="journal article" date="2014" name="Agronomy (Basel)">
        <title>A Draft Genome Sequence for Ensete ventricosum, the Drought-Tolerant Tree Against Hunger.</title>
        <authorList>
            <person name="Harrison J."/>
            <person name="Moore K.A."/>
            <person name="Paszkiewicz K."/>
            <person name="Jones T."/>
            <person name="Grant M."/>
            <person name="Ambacheew D."/>
            <person name="Muzemil S."/>
            <person name="Studholme D.J."/>
        </authorList>
    </citation>
    <scope>NUCLEOTIDE SEQUENCE [LARGE SCALE GENOMIC DNA]</scope>
</reference>